<evidence type="ECO:0000256" key="5">
    <source>
        <dbReference type="ARBA" id="ARBA00022833"/>
    </source>
</evidence>
<dbReference type="EMBL" id="LUEZ02000012">
    <property type="protein sequence ID" value="RDB28168.1"/>
    <property type="molecule type" value="Genomic_DNA"/>
</dbReference>
<dbReference type="AlphaFoldDB" id="A0A369K2I4"/>
<organism evidence="9 10">
    <name type="scientific">Hypsizygus marmoreus</name>
    <name type="common">White beech mushroom</name>
    <name type="synonym">Agaricus marmoreus</name>
    <dbReference type="NCBI Taxonomy" id="39966"/>
    <lineage>
        <taxon>Eukaryota</taxon>
        <taxon>Fungi</taxon>
        <taxon>Dikarya</taxon>
        <taxon>Basidiomycota</taxon>
        <taxon>Agaricomycotina</taxon>
        <taxon>Agaricomycetes</taxon>
        <taxon>Agaricomycetidae</taxon>
        <taxon>Agaricales</taxon>
        <taxon>Tricholomatineae</taxon>
        <taxon>Lyophyllaceae</taxon>
        <taxon>Hypsizygus</taxon>
    </lineage>
</organism>
<evidence type="ECO:0000256" key="6">
    <source>
        <dbReference type="ARBA" id="ARBA00023242"/>
    </source>
</evidence>
<feature type="domain" description="C2H2-type" evidence="8">
    <location>
        <begin position="200"/>
        <end position="229"/>
    </location>
</feature>
<dbReference type="InterPro" id="IPR013087">
    <property type="entry name" value="Znf_C2H2_type"/>
</dbReference>
<evidence type="ECO:0000256" key="2">
    <source>
        <dbReference type="ARBA" id="ARBA00022723"/>
    </source>
</evidence>
<keyword evidence="3" id="KW-0677">Repeat</keyword>
<evidence type="ECO:0000256" key="7">
    <source>
        <dbReference type="PROSITE-ProRule" id="PRU00042"/>
    </source>
</evidence>
<dbReference type="InterPro" id="IPR036236">
    <property type="entry name" value="Znf_C2H2_sf"/>
</dbReference>
<keyword evidence="4 7" id="KW-0863">Zinc-finger</keyword>
<feature type="domain" description="C2H2-type" evidence="8">
    <location>
        <begin position="94"/>
        <end position="123"/>
    </location>
</feature>
<evidence type="ECO:0000313" key="10">
    <source>
        <dbReference type="Proteomes" id="UP000076154"/>
    </source>
</evidence>
<evidence type="ECO:0000256" key="3">
    <source>
        <dbReference type="ARBA" id="ARBA00022737"/>
    </source>
</evidence>
<dbReference type="Proteomes" id="UP000076154">
    <property type="component" value="Unassembled WGS sequence"/>
</dbReference>
<dbReference type="Pfam" id="PF00096">
    <property type="entry name" value="zf-C2H2"/>
    <property type="match status" value="1"/>
</dbReference>
<dbReference type="OrthoDB" id="6077919at2759"/>
<comment type="subcellular location">
    <subcellularLocation>
        <location evidence="1">Nucleus</location>
    </subcellularLocation>
</comment>
<evidence type="ECO:0000259" key="8">
    <source>
        <dbReference type="PROSITE" id="PS50157"/>
    </source>
</evidence>
<feature type="domain" description="C2H2-type" evidence="8">
    <location>
        <begin position="2"/>
        <end position="28"/>
    </location>
</feature>
<dbReference type="InParanoid" id="A0A369K2I4"/>
<dbReference type="PROSITE" id="PS50157">
    <property type="entry name" value="ZINC_FINGER_C2H2_2"/>
    <property type="match status" value="4"/>
</dbReference>
<dbReference type="SUPFAM" id="SSF57667">
    <property type="entry name" value="beta-beta-alpha zinc fingers"/>
    <property type="match status" value="2"/>
</dbReference>
<evidence type="ECO:0000256" key="4">
    <source>
        <dbReference type="ARBA" id="ARBA00022771"/>
    </source>
</evidence>
<dbReference type="Pfam" id="PF13912">
    <property type="entry name" value="zf-C2H2_6"/>
    <property type="match status" value="1"/>
</dbReference>
<evidence type="ECO:0000256" key="1">
    <source>
        <dbReference type="ARBA" id="ARBA00004123"/>
    </source>
</evidence>
<sequence length="278" mass="31348">MAQCSDCNKVFRTSQALHAHCRDRADHAYCEECERLFVHSEALSEHRRNAPVHRSSDSNTTSSNDETPFCASCNRWFVDLKSLYQHLANNSRHNWCFVCSRDFATETSLNQHMSSRVHNGYSFDCPLCSKSFKVPSSIAHHIESGGCDAKITRHQVKDAVHSIGIIPTISISRRLQSSSGGTRTITTYSATELAFNGSTYECYLCHKTFRKLTYLNAHLASPAHDEDEFKCPGCKGKFKLISALVQHIESEACGMAKFKQVEDYATSLTEQFSRLLKF</sequence>
<dbReference type="Pfam" id="PF12171">
    <property type="entry name" value="zf-C2H2_jaz"/>
    <property type="match status" value="1"/>
</dbReference>
<dbReference type="STRING" id="39966.A0A369K2I4"/>
<keyword evidence="6" id="KW-0539">Nucleus</keyword>
<dbReference type="SMART" id="SM00355">
    <property type="entry name" value="ZnF_C2H2"/>
    <property type="match status" value="7"/>
</dbReference>
<reference evidence="9" key="1">
    <citation type="submission" date="2018-04" db="EMBL/GenBank/DDBJ databases">
        <title>Whole genome sequencing of Hypsizygus marmoreus.</title>
        <authorList>
            <person name="Choi I.-G."/>
            <person name="Min B."/>
            <person name="Kim J.-G."/>
            <person name="Kim S."/>
            <person name="Oh Y.-L."/>
            <person name="Kong W.-S."/>
            <person name="Park H."/>
            <person name="Jeong J."/>
            <person name="Song E.-S."/>
        </authorList>
    </citation>
    <scope>NUCLEOTIDE SEQUENCE [LARGE SCALE GENOMIC DNA]</scope>
    <source>
        <strain evidence="9">51987-8</strain>
    </source>
</reference>
<protein>
    <recommendedName>
        <fullName evidence="8">C2H2-type domain-containing protein</fullName>
    </recommendedName>
</protein>
<dbReference type="PANTHER" id="PTHR24406">
    <property type="entry name" value="TRANSCRIPTIONAL REPRESSOR CTCFL-RELATED"/>
    <property type="match status" value="1"/>
</dbReference>
<evidence type="ECO:0000313" key="9">
    <source>
        <dbReference type="EMBL" id="RDB28168.1"/>
    </source>
</evidence>
<feature type="domain" description="C2H2-type" evidence="8">
    <location>
        <begin position="28"/>
        <end position="58"/>
    </location>
</feature>
<dbReference type="Pfam" id="PF12874">
    <property type="entry name" value="zf-met"/>
    <property type="match status" value="1"/>
</dbReference>
<dbReference type="Gene3D" id="3.30.160.60">
    <property type="entry name" value="Classic Zinc Finger"/>
    <property type="match status" value="3"/>
</dbReference>
<accession>A0A369K2I4</accession>
<name>A0A369K2I4_HYPMA</name>
<keyword evidence="10" id="KW-1185">Reference proteome</keyword>
<proteinExistence type="predicted"/>
<keyword evidence="5" id="KW-0862">Zinc</keyword>
<dbReference type="InterPro" id="IPR050888">
    <property type="entry name" value="ZnF_C2H2-type_TF"/>
</dbReference>
<keyword evidence="2" id="KW-0479">Metal-binding</keyword>
<dbReference type="PROSITE" id="PS00028">
    <property type="entry name" value="ZINC_FINGER_C2H2_1"/>
    <property type="match status" value="2"/>
</dbReference>
<comment type="caution">
    <text evidence="9">The sequence shown here is derived from an EMBL/GenBank/DDBJ whole genome shotgun (WGS) entry which is preliminary data.</text>
</comment>
<dbReference type="GO" id="GO:0005634">
    <property type="term" value="C:nucleus"/>
    <property type="evidence" value="ECO:0007669"/>
    <property type="project" value="UniProtKB-SubCell"/>
</dbReference>
<dbReference type="GO" id="GO:0008270">
    <property type="term" value="F:zinc ion binding"/>
    <property type="evidence" value="ECO:0007669"/>
    <property type="project" value="UniProtKB-KW"/>
</dbReference>
<gene>
    <name evidence="9" type="ORF">Hypma_001532</name>
</gene>
<dbReference type="InterPro" id="IPR022755">
    <property type="entry name" value="Znf_C2H2_jaz"/>
</dbReference>